<protein>
    <recommendedName>
        <fullName evidence="6">Dioxygenase</fullName>
        <ecNumber evidence="6">1.13.11.-</ecNumber>
    </recommendedName>
</protein>
<feature type="binding site" evidence="5">
    <location>
        <position position="204"/>
    </location>
    <ligand>
        <name>Fe cation</name>
        <dbReference type="ChEBI" id="CHEBI:24875"/>
        <note>catalytic</note>
    </ligand>
</feature>
<evidence type="ECO:0000256" key="1">
    <source>
        <dbReference type="ARBA" id="ARBA00006787"/>
    </source>
</evidence>
<reference evidence="7" key="1">
    <citation type="submission" date="2020-08" db="EMBL/GenBank/DDBJ databases">
        <title>A bifunctional nitrone conjugated secondary metabolite targeting the ribosome.</title>
        <authorList>
            <person name="Limbrick E.M."/>
            <person name="Graf M."/>
            <person name="Derewacz D.K."/>
            <person name="Nguyen F."/>
            <person name="Spraggins J.M."/>
            <person name="Wieland M."/>
            <person name="Ynigez-Gutierrez A.E."/>
            <person name="Reisman B.J."/>
            <person name="Zinshteyn B."/>
            <person name="McCulloch K."/>
            <person name="Iverson T.M."/>
            <person name="Green R."/>
            <person name="Wilson D.N."/>
            <person name="Bachmann B.O."/>
        </authorList>
    </citation>
    <scope>NUCLEOTIDE SEQUENCE</scope>
    <source>
        <strain evidence="7">Africana</strain>
    </source>
</reference>
<evidence type="ECO:0000256" key="2">
    <source>
        <dbReference type="ARBA" id="ARBA00022723"/>
    </source>
</evidence>
<keyword evidence="2 5" id="KW-0479">Metal-binding</keyword>
<evidence type="ECO:0000256" key="6">
    <source>
        <dbReference type="RuleBase" id="RU364048"/>
    </source>
</evidence>
<organism evidence="7">
    <name type="scientific">Micromonospora carbonacea</name>
    <dbReference type="NCBI Taxonomy" id="47853"/>
    <lineage>
        <taxon>Bacteria</taxon>
        <taxon>Bacillati</taxon>
        <taxon>Actinomycetota</taxon>
        <taxon>Actinomycetes</taxon>
        <taxon>Micromonosporales</taxon>
        <taxon>Micromonosporaceae</taxon>
        <taxon>Micromonospora</taxon>
    </lineage>
</organism>
<accession>A0A7D5YAP3</accession>
<keyword evidence="3 6" id="KW-0560">Oxidoreductase</keyword>
<dbReference type="AlphaFoldDB" id="A0A7D5YAP3"/>
<dbReference type="GO" id="GO:0046872">
    <property type="term" value="F:metal ion binding"/>
    <property type="evidence" value="ECO:0007669"/>
    <property type="project" value="UniProtKB-KW"/>
</dbReference>
<keyword evidence="6" id="KW-0223">Dioxygenase</keyword>
<feature type="binding site" evidence="5">
    <location>
        <position position="442"/>
    </location>
    <ligand>
        <name>Fe cation</name>
        <dbReference type="ChEBI" id="CHEBI:24875"/>
        <note>catalytic</note>
    </ligand>
</feature>
<dbReference type="InterPro" id="IPR004294">
    <property type="entry name" value="Carotenoid_Oase"/>
</dbReference>
<gene>
    <name evidence="7" type="ORF">HZU44_15300</name>
</gene>
<feature type="binding site" evidence="5">
    <location>
        <position position="156"/>
    </location>
    <ligand>
        <name>Fe cation</name>
        <dbReference type="ChEBI" id="CHEBI:24875"/>
        <note>catalytic</note>
    </ligand>
</feature>
<dbReference type="PANTHER" id="PTHR10543:SF89">
    <property type="entry name" value="CAROTENOID 9,10(9',10')-CLEAVAGE DIOXYGENASE 1"/>
    <property type="match status" value="1"/>
</dbReference>
<dbReference type="GO" id="GO:0016121">
    <property type="term" value="P:carotene catabolic process"/>
    <property type="evidence" value="ECO:0007669"/>
    <property type="project" value="TreeGrafter"/>
</dbReference>
<proteinExistence type="inferred from homology"/>
<keyword evidence="4 5" id="KW-0408">Iron</keyword>
<sequence length="448" mass="49278">MSVVAPAPKTLSRNDNRRPVATEATELDLTVTGRLPAELDGCFVRIGPNPMGGDRPGHALVGDGMVHGVRLREGRALWYRNRWIRTDRATRALGELALPGPRHGLSDNANANVIRHGGRTLALGEAGVLPVELDDELGSVARLDFDATLPHGFAAHAECDPVTGELFAVAYYHELPYVEHLVLTPEGRVRRSERVDVTGPPLMHSLALTDRHSVLFDLPVTFRPALAQAGSRFPYAWSPGRPARIGLLPREGRGADVRWFDVDPCYVFHPVNAYEVDDTCVVDVVRHDRVFDRDLHAPGESAPTLWRWTLDLTRGTVAAEQLDDIPQEFPRIDERRKTMPHRYAYTVAMQSGAGVLGGSALLRHDLLRREVAVHDFGPYREAGEAVFVPRGPLSAEDDGWLLTYVHDGRTDRSDLVVLDAGDFTGPPVAVVHLPGRVPSGFHANWIGS</sequence>
<comment type="similarity">
    <text evidence="1 6">Belongs to the carotenoid oxygenase family.</text>
</comment>
<dbReference type="PANTHER" id="PTHR10543">
    <property type="entry name" value="BETA-CAROTENE DIOXYGENASE"/>
    <property type="match status" value="1"/>
</dbReference>
<evidence type="ECO:0000256" key="5">
    <source>
        <dbReference type="PIRSR" id="PIRSR604294-1"/>
    </source>
</evidence>
<name>A0A7D5YAP3_9ACTN</name>
<dbReference type="Pfam" id="PF03055">
    <property type="entry name" value="RPE65"/>
    <property type="match status" value="1"/>
</dbReference>
<evidence type="ECO:0000313" key="7">
    <source>
        <dbReference type="EMBL" id="QLJ96353.1"/>
    </source>
</evidence>
<feature type="binding site" evidence="5">
    <location>
        <position position="269"/>
    </location>
    <ligand>
        <name>Fe cation</name>
        <dbReference type="ChEBI" id="CHEBI:24875"/>
        <note>catalytic</note>
    </ligand>
</feature>
<evidence type="ECO:0000256" key="4">
    <source>
        <dbReference type="ARBA" id="ARBA00023004"/>
    </source>
</evidence>
<dbReference type="EMBL" id="CP058905">
    <property type="protein sequence ID" value="QLJ96353.1"/>
    <property type="molecule type" value="Genomic_DNA"/>
</dbReference>
<comment type="cofactor">
    <cofactor evidence="5 6">
        <name>Fe(2+)</name>
        <dbReference type="ChEBI" id="CHEBI:29033"/>
    </cofactor>
    <text evidence="5 6">Binds 1 Fe(2+) ion per subunit.</text>
</comment>
<dbReference type="GO" id="GO:0010436">
    <property type="term" value="F:carotenoid dioxygenase activity"/>
    <property type="evidence" value="ECO:0007669"/>
    <property type="project" value="TreeGrafter"/>
</dbReference>
<dbReference type="EC" id="1.13.11.-" evidence="6"/>
<evidence type="ECO:0000256" key="3">
    <source>
        <dbReference type="ARBA" id="ARBA00023002"/>
    </source>
</evidence>